<sequence>MWVMEHSVGVDVVLGTDFMIPAGVRLDLFHGTARLPDEVTVPLVKSAGAADDEPYGVQIVGGPTEDLYIPRGEWREFRLPRKRPSRATHELWIRTRQMVLTVMESRKPVWVRLTNVSDGTARCSKHFSVVLWIRKGELRREVGYARLDSSKYNEWQVLVYTEGRDDTLLQKEKELYECWLAEQPPTVERPEYTTPARILTRPTENSVAPRTSALDHSGSDDKGDAMDSNCSASTRNDSEASVAVGIDEEANKKPKTQPTEFLDTEDEETDLAEDSADVLELTYISVMQEMEAEIAAGNQGNDDDWYEHLLNEMELADYAHELAFLPDLTEPSSTVLDYTGPNVVNESLGEDEQRKLVEVLRRHEEIMIASGNGLPPPAYGVVWAHAYQTKSPPNAITGTGKLYDLLKELLRAGLITFSDSPWASLIVIVLKKNGVDIRLCIDYKRVNAVTTIMEYAMPLVDDLLTDMESYLWFCSLDAASGFWAVMMTERARKVSAFVCALGHFEWRRMAFGLKRANDLPTNDGQRLRPTQRRVGRIFGTRVIGRRRCRKC</sequence>
<dbReference type="InterPro" id="IPR000477">
    <property type="entry name" value="RT_dom"/>
</dbReference>
<dbReference type="PANTHER" id="PTHR33064:SF37">
    <property type="entry name" value="RIBONUCLEASE H"/>
    <property type="match status" value="1"/>
</dbReference>
<feature type="non-terminal residue" evidence="3">
    <location>
        <position position="1"/>
    </location>
</feature>
<dbReference type="Pfam" id="PF00078">
    <property type="entry name" value="RVT_1"/>
    <property type="match status" value="1"/>
</dbReference>
<dbReference type="SUPFAM" id="SSF56672">
    <property type="entry name" value="DNA/RNA polymerases"/>
    <property type="match status" value="1"/>
</dbReference>
<keyword evidence="4" id="KW-1185">Reference proteome</keyword>
<dbReference type="CDD" id="cd01647">
    <property type="entry name" value="RT_LTR"/>
    <property type="match status" value="1"/>
</dbReference>
<dbReference type="InterPro" id="IPR051320">
    <property type="entry name" value="Viral_Replic_Matur_Polypro"/>
</dbReference>
<dbReference type="InterPro" id="IPR043502">
    <property type="entry name" value="DNA/RNA_pol_sf"/>
</dbReference>
<dbReference type="OrthoDB" id="127225at2759"/>
<name>A0A225VG66_9STRA</name>
<dbReference type="Gene3D" id="3.30.70.270">
    <property type="match status" value="1"/>
</dbReference>
<dbReference type="Proteomes" id="UP000198211">
    <property type="component" value="Unassembled WGS sequence"/>
</dbReference>
<accession>A0A225VG66</accession>
<organism evidence="3 4">
    <name type="scientific">Phytophthora megakarya</name>
    <dbReference type="NCBI Taxonomy" id="4795"/>
    <lineage>
        <taxon>Eukaryota</taxon>
        <taxon>Sar</taxon>
        <taxon>Stramenopiles</taxon>
        <taxon>Oomycota</taxon>
        <taxon>Peronosporomycetes</taxon>
        <taxon>Peronosporales</taxon>
        <taxon>Peronosporaceae</taxon>
        <taxon>Phytophthora</taxon>
    </lineage>
</organism>
<dbReference type="Gene3D" id="3.10.10.10">
    <property type="entry name" value="HIV Type 1 Reverse Transcriptase, subunit A, domain 1"/>
    <property type="match status" value="1"/>
</dbReference>
<reference evidence="4" key="1">
    <citation type="submission" date="2017-03" db="EMBL/GenBank/DDBJ databases">
        <title>Phytopthora megakarya and P. palmivora, two closely related causual agents of cacao black pod achieved similar genome size and gene model numbers by different mechanisms.</title>
        <authorList>
            <person name="Ali S."/>
            <person name="Shao J."/>
            <person name="Larry D.J."/>
            <person name="Kronmiller B."/>
            <person name="Shen D."/>
            <person name="Strem M.D."/>
            <person name="Melnick R.L."/>
            <person name="Guiltinan M.J."/>
            <person name="Tyler B.M."/>
            <person name="Meinhardt L.W."/>
            <person name="Bailey B.A."/>
        </authorList>
    </citation>
    <scope>NUCLEOTIDE SEQUENCE [LARGE SCALE GENOMIC DNA]</scope>
    <source>
        <strain evidence="4">zdho120</strain>
    </source>
</reference>
<dbReference type="InterPro" id="IPR043128">
    <property type="entry name" value="Rev_trsase/Diguanyl_cyclase"/>
</dbReference>
<comment type="caution">
    <text evidence="3">The sequence shown here is derived from an EMBL/GenBank/DDBJ whole genome shotgun (WGS) entry which is preliminary data.</text>
</comment>
<feature type="region of interest" description="Disordered" evidence="1">
    <location>
        <begin position="199"/>
        <end position="272"/>
    </location>
</feature>
<feature type="compositionally biased region" description="Acidic residues" evidence="1">
    <location>
        <begin position="262"/>
        <end position="272"/>
    </location>
</feature>
<evidence type="ECO:0000313" key="4">
    <source>
        <dbReference type="Proteomes" id="UP000198211"/>
    </source>
</evidence>
<dbReference type="PANTHER" id="PTHR33064">
    <property type="entry name" value="POL PROTEIN"/>
    <property type="match status" value="1"/>
</dbReference>
<protein>
    <recommendedName>
        <fullName evidence="2">Reverse transcriptase domain-containing protein</fullName>
    </recommendedName>
</protein>
<dbReference type="EMBL" id="NBNE01005231">
    <property type="protein sequence ID" value="OWZ03949.1"/>
    <property type="molecule type" value="Genomic_DNA"/>
</dbReference>
<gene>
    <name evidence="3" type="ORF">PHMEG_00024236</name>
</gene>
<evidence type="ECO:0000313" key="3">
    <source>
        <dbReference type="EMBL" id="OWZ03949.1"/>
    </source>
</evidence>
<feature type="domain" description="Reverse transcriptase" evidence="2">
    <location>
        <begin position="431"/>
        <end position="514"/>
    </location>
</feature>
<evidence type="ECO:0000256" key="1">
    <source>
        <dbReference type="SAM" id="MobiDB-lite"/>
    </source>
</evidence>
<evidence type="ECO:0000259" key="2">
    <source>
        <dbReference type="Pfam" id="PF00078"/>
    </source>
</evidence>
<dbReference type="AlphaFoldDB" id="A0A225VG66"/>
<proteinExistence type="predicted"/>